<accession>A0A9D4JB78</accession>
<proteinExistence type="predicted"/>
<comment type="caution">
    <text evidence="1">The sequence shown here is derived from an EMBL/GenBank/DDBJ whole genome shotgun (WGS) entry which is preliminary data.</text>
</comment>
<reference evidence="1" key="2">
    <citation type="submission" date="2020-11" db="EMBL/GenBank/DDBJ databases">
        <authorList>
            <person name="McCartney M.A."/>
            <person name="Auch B."/>
            <person name="Kono T."/>
            <person name="Mallez S."/>
            <person name="Becker A."/>
            <person name="Gohl D.M."/>
            <person name="Silverstein K.A.T."/>
            <person name="Koren S."/>
            <person name="Bechman K.B."/>
            <person name="Herman A."/>
            <person name="Abrahante J.E."/>
            <person name="Garbe J."/>
        </authorList>
    </citation>
    <scope>NUCLEOTIDE SEQUENCE</scope>
    <source>
        <strain evidence="1">Duluth1</strain>
        <tissue evidence="1">Whole animal</tissue>
    </source>
</reference>
<protein>
    <submittedName>
        <fullName evidence="1">Uncharacterized protein</fullName>
    </submittedName>
</protein>
<dbReference type="Proteomes" id="UP000828390">
    <property type="component" value="Unassembled WGS sequence"/>
</dbReference>
<evidence type="ECO:0000313" key="1">
    <source>
        <dbReference type="EMBL" id="KAH3803194.1"/>
    </source>
</evidence>
<reference evidence="1" key="1">
    <citation type="journal article" date="2019" name="bioRxiv">
        <title>The Genome of the Zebra Mussel, Dreissena polymorpha: A Resource for Invasive Species Research.</title>
        <authorList>
            <person name="McCartney M.A."/>
            <person name="Auch B."/>
            <person name="Kono T."/>
            <person name="Mallez S."/>
            <person name="Zhang Y."/>
            <person name="Obille A."/>
            <person name="Becker A."/>
            <person name="Abrahante J.E."/>
            <person name="Garbe J."/>
            <person name="Badalamenti J.P."/>
            <person name="Herman A."/>
            <person name="Mangelson H."/>
            <person name="Liachko I."/>
            <person name="Sullivan S."/>
            <person name="Sone E.D."/>
            <person name="Koren S."/>
            <person name="Silverstein K.A.T."/>
            <person name="Beckman K.B."/>
            <person name="Gohl D.M."/>
        </authorList>
    </citation>
    <scope>NUCLEOTIDE SEQUENCE</scope>
    <source>
        <strain evidence="1">Duluth1</strain>
        <tissue evidence="1">Whole animal</tissue>
    </source>
</reference>
<dbReference type="AlphaFoldDB" id="A0A9D4JB78"/>
<dbReference type="EMBL" id="JAIWYP010000007">
    <property type="protein sequence ID" value="KAH3803194.1"/>
    <property type="molecule type" value="Genomic_DNA"/>
</dbReference>
<gene>
    <name evidence="1" type="ORF">DPMN_156895</name>
</gene>
<keyword evidence="2" id="KW-1185">Reference proteome</keyword>
<sequence>MNDILGIISPVDLDAASHQGLRYLLKEVSPEGVWLGDGSRDCKYLTRYYPEDRYGVFTPSRRPLLRPQHAVLRFLPHSTRREDEIYVCCHYANASDEINVGCHYACASNDRKKWYIFASGVDGTVPGSTCSWLLNTNRLTLKGASYFCENGFANGCVRSCSKLKQPWSLYRWQMAPMIIDKPEAINSNVNNADDMNHVVSLRNIGVAKLI</sequence>
<name>A0A9D4JB78_DREPO</name>
<evidence type="ECO:0000313" key="2">
    <source>
        <dbReference type="Proteomes" id="UP000828390"/>
    </source>
</evidence>
<organism evidence="1 2">
    <name type="scientific">Dreissena polymorpha</name>
    <name type="common">Zebra mussel</name>
    <name type="synonym">Mytilus polymorpha</name>
    <dbReference type="NCBI Taxonomy" id="45954"/>
    <lineage>
        <taxon>Eukaryota</taxon>
        <taxon>Metazoa</taxon>
        <taxon>Spiralia</taxon>
        <taxon>Lophotrochozoa</taxon>
        <taxon>Mollusca</taxon>
        <taxon>Bivalvia</taxon>
        <taxon>Autobranchia</taxon>
        <taxon>Heteroconchia</taxon>
        <taxon>Euheterodonta</taxon>
        <taxon>Imparidentia</taxon>
        <taxon>Neoheterodontei</taxon>
        <taxon>Myida</taxon>
        <taxon>Dreissenoidea</taxon>
        <taxon>Dreissenidae</taxon>
        <taxon>Dreissena</taxon>
    </lineage>
</organism>